<proteinExistence type="predicted"/>
<dbReference type="InterPro" id="IPR006440">
    <property type="entry name" value="Doc"/>
</dbReference>
<evidence type="ECO:0000313" key="2">
    <source>
        <dbReference type="EMBL" id="BBM83846.1"/>
    </source>
</evidence>
<dbReference type="PANTHER" id="PTHR39426">
    <property type="entry name" value="HOMOLOGY TO DEATH-ON-CURING PROTEIN OF PHAGE P1"/>
    <property type="match status" value="1"/>
</dbReference>
<dbReference type="GO" id="GO:0016301">
    <property type="term" value="F:kinase activity"/>
    <property type="evidence" value="ECO:0007669"/>
    <property type="project" value="InterPro"/>
</dbReference>
<dbReference type="SUPFAM" id="SSF140931">
    <property type="entry name" value="Fic-like"/>
    <property type="match status" value="1"/>
</dbReference>
<reference evidence="2 3" key="1">
    <citation type="submission" date="2019-08" db="EMBL/GenBank/DDBJ databases">
        <title>Complete genome sequence of Candidatus Uab amorphum.</title>
        <authorList>
            <person name="Shiratori T."/>
            <person name="Suzuki S."/>
            <person name="Kakizawa Y."/>
            <person name="Ishida K."/>
        </authorList>
    </citation>
    <scope>NUCLEOTIDE SEQUENCE [LARGE SCALE GENOMIC DNA]</scope>
    <source>
        <strain evidence="2 3">SRT547</strain>
    </source>
</reference>
<dbReference type="InterPro" id="IPR003812">
    <property type="entry name" value="Fido"/>
</dbReference>
<organism evidence="2 3">
    <name type="scientific">Uabimicrobium amorphum</name>
    <dbReference type="NCBI Taxonomy" id="2596890"/>
    <lineage>
        <taxon>Bacteria</taxon>
        <taxon>Pseudomonadati</taxon>
        <taxon>Planctomycetota</taxon>
        <taxon>Candidatus Uabimicrobiia</taxon>
        <taxon>Candidatus Uabimicrobiales</taxon>
        <taxon>Candidatus Uabimicrobiaceae</taxon>
        <taxon>Candidatus Uabimicrobium</taxon>
    </lineage>
</organism>
<gene>
    <name evidence="2" type="ORF">UABAM_02201</name>
</gene>
<dbReference type="PROSITE" id="PS51459">
    <property type="entry name" value="FIDO"/>
    <property type="match status" value="1"/>
</dbReference>
<protein>
    <submittedName>
        <fullName evidence="2">Death-on-curing protein</fullName>
    </submittedName>
</protein>
<dbReference type="Proteomes" id="UP000326354">
    <property type="component" value="Chromosome"/>
</dbReference>
<dbReference type="OrthoDB" id="9802752at2"/>
<dbReference type="InterPro" id="IPR053737">
    <property type="entry name" value="Type_II_TA_Toxin"/>
</dbReference>
<dbReference type="AlphaFoldDB" id="A0A5S9ILX3"/>
<accession>A0A5S9ILX3</accession>
<dbReference type="InterPro" id="IPR036597">
    <property type="entry name" value="Fido-like_dom_sf"/>
</dbReference>
<dbReference type="NCBIfam" id="TIGR01550">
    <property type="entry name" value="DOC_P1"/>
    <property type="match status" value="1"/>
</dbReference>
<evidence type="ECO:0000313" key="3">
    <source>
        <dbReference type="Proteomes" id="UP000326354"/>
    </source>
</evidence>
<keyword evidence="3" id="KW-1185">Reference proteome</keyword>
<dbReference type="Gene3D" id="1.20.120.1870">
    <property type="entry name" value="Fic/DOC protein, Fido domain"/>
    <property type="match status" value="1"/>
</dbReference>
<evidence type="ECO:0000259" key="1">
    <source>
        <dbReference type="PROSITE" id="PS51459"/>
    </source>
</evidence>
<dbReference type="PANTHER" id="PTHR39426:SF1">
    <property type="entry name" value="HOMOLOGY TO DEATH-ON-CURING PROTEIN OF PHAGE P1"/>
    <property type="match status" value="1"/>
</dbReference>
<dbReference type="Pfam" id="PF02661">
    <property type="entry name" value="Fic"/>
    <property type="match status" value="1"/>
</dbReference>
<dbReference type="RefSeq" id="WP_151968030.1">
    <property type="nucleotide sequence ID" value="NZ_AP019860.1"/>
</dbReference>
<sequence length="135" mass="15408">MREKYINKRMVIAINKLSIELAGGTGHSNNVRPGMSLGFVENIHTNELFGAKIYPDIFHQAAAYMFYIIKNHVFHDGNKRTGLATAITLLNWNGIQFRAFEEDAVFDFVMDIASGKNEAQENIERIALWLREMSE</sequence>
<dbReference type="KEGG" id="uam:UABAM_02201"/>
<dbReference type="EMBL" id="AP019860">
    <property type="protein sequence ID" value="BBM83846.1"/>
    <property type="molecule type" value="Genomic_DNA"/>
</dbReference>
<name>A0A5S9ILX3_UABAM</name>
<feature type="domain" description="Fido" evidence="1">
    <location>
        <begin position="6"/>
        <end position="132"/>
    </location>
</feature>